<sequence length="672" mass="72554">MPAARPLVVSLGLALATTLVAGTADAAKKKRGSSPAKSTTSSACSDYYASVNKAWMDANPADPASGETSVLGQLNALARQQQIDLLNAAMQSPQTANQKLLGDFWASGLDEASVEANGANPIAPLLKRIDGIRRDRDIAPAIAALHQVGIPVAFDFAADIDLSDPNRYIGYFTQGGLGLHDPAFYTRTDADARALMARYADYVRKILTLAGTKPEKLEADAGAVVAIETAIAQASRPQQAMQDPRSNYALVEIGGLKKQYPHLQLADFLAAQGVKDTRVSLANTQLFAQLDSMVDAYKPDAWKAYLRYQVGAAMAPYLSKAWRDVDFDFRGRVLRGELAPRSRQQLVLDAINQAGGPILASEYVAKYLPLATRARAEAVADAVRDAMSSAIDGNTWMSAEAKTEAKAKLAKLKIEIGAPAHDPAFDVKPLGRGNFGDDMLIASTWRHTVEMRRIGLNDGQRRWDVLPQQPSVGYDPMKNHLVVTAAALQAPILDMTADPREHYGAFGALIGHELTHAFDAKGHLVDASFAIRDWWTPADTAAWNARTAQIVEQFNGYRYPELTSNVNGSMTATENLADVAGLELAWNALATTQGGTLTSTEKQKFFDGWAKLWPQHMTAEGAARLAASDQHAPGVWRTNGPLANLPAFGESFKCKAGGSMQLPESKQTKVWR</sequence>
<evidence type="ECO:0000313" key="11">
    <source>
        <dbReference type="Proteomes" id="UP000315891"/>
    </source>
</evidence>
<evidence type="ECO:0000256" key="5">
    <source>
        <dbReference type="ARBA" id="ARBA00022833"/>
    </source>
</evidence>
<keyword evidence="6" id="KW-0482">Metalloprotease</keyword>
<evidence type="ECO:0000256" key="2">
    <source>
        <dbReference type="ARBA" id="ARBA00022670"/>
    </source>
</evidence>
<dbReference type="PANTHER" id="PTHR11733">
    <property type="entry name" value="ZINC METALLOPROTEASE FAMILY M13 NEPRILYSIN-RELATED"/>
    <property type="match status" value="1"/>
</dbReference>
<dbReference type="OrthoDB" id="9775677at2"/>
<accession>A0A516V486</accession>
<comment type="cofactor">
    <cofactor evidence="1">
        <name>Zn(2+)</name>
        <dbReference type="ChEBI" id="CHEBI:29105"/>
    </cofactor>
</comment>
<dbReference type="PROSITE" id="PS51885">
    <property type="entry name" value="NEPRILYSIN"/>
    <property type="match status" value="1"/>
</dbReference>
<keyword evidence="11" id="KW-1185">Reference proteome</keyword>
<dbReference type="Gene3D" id="1.10.1380.10">
    <property type="entry name" value="Neutral endopeptidase , domain2"/>
    <property type="match status" value="1"/>
</dbReference>
<keyword evidence="4" id="KW-0378">Hydrolase</keyword>
<reference evidence="10 11" key="1">
    <citation type="submission" date="2019-07" db="EMBL/GenBank/DDBJ databases">
        <title>Lysobacter weifangensis sp. nov., isolated from bensulfuron-methyl contaminated farmland soil.</title>
        <authorList>
            <person name="Zhao H."/>
        </authorList>
    </citation>
    <scope>NUCLEOTIDE SEQUENCE [LARGE SCALE GENOMIC DNA]</scope>
    <source>
        <strain evidence="10 11">CC-Bw-6</strain>
    </source>
</reference>
<dbReference type="InterPro" id="IPR024079">
    <property type="entry name" value="MetalloPept_cat_dom_sf"/>
</dbReference>
<dbReference type="Pfam" id="PF05649">
    <property type="entry name" value="Peptidase_M13_N"/>
    <property type="match status" value="1"/>
</dbReference>
<dbReference type="SUPFAM" id="SSF55486">
    <property type="entry name" value="Metalloproteases ('zincins'), catalytic domain"/>
    <property type="match status" value="1"/>
</dbReference>
<dbReference type="GO" id="GO:0046872">
    <property type="term" value="F:metal ion binding"/>
    <property type="evidence" value="ECO:0007669"/>
    <property type="project" value="UniProtKB-KW"/>
</dbReference>
<evidence type="ECO:0000256" key="3">
    <source>
        <dbReference type="ARBA" id="ARBA00022723"/>
    </source>
</evidence>
<evidence type="ECO:0000256" key="4">
    <source>
        <dbReference type="ARBA" id="ARBA00022801"/>
    </source>
</evidence>
<keyword evidence="5" id="KW-0862">Zinc</keyword>
<evidence type="ECO:0000256" key="1">
    <source>
        <dbReference type="ARBA" id="ARBA00001947"/>
    </source>
</evidence>
<dbReference type="RefSeq" id="WP_143878863.1">
    <property type="nucleotide sequence ID" value="NZ_BAABLZ010000001.1"/>
</dbReference>
<name>A0A516V486_9GAMM</name>
<keyword evidence="7" id="KW-0732">Signal</keyword>
<feature type="domain" description="Peptidase M13 C-terminal" evidence="8">
    <location>
        <begin position="474"/>
        <end position="666"/>
    </location>
</feature>
<keyword evidence="2" id="KW-0645">Protease</keyword>
<evidence type="ECO:0000259" key="8">
    <source>
        <dbReference type="Pfam" id="PF01431"/>
    </source>
</evidence>
<keyword evidence="3" id="KW-0479">Metal-binding</keyword>
<dbReference type="InterPro" id="IPR008753">
    <property type="entry name" value="Peptidase_M13_N"/>
</dbReference>
<evidence type="ECO:0000256" key="7">
    <source>
        <dbReference type="SAM" id="SignalP"/>
    </source>
</evidence>
<proteinExistence type="predicted"/>
<feature type="domain" description="Peptidase M13 N-terminal" evidence="9">
    <location>
        <begin position="44"/>
        <end position="419"/>
    </location>
</feature>
<dbReference type="InterPro" id="IPR000718">
    <property type="entry name" value="Peptidase_M13"/>
</dbReference>
<dbReference type="Pfam" id="PF01431">
    <property type="entry name" value="Peptidase_M13"/>
    <property type="match status" value="1"/>
</dbReference>
<dbReference type="Gene3D" id="3.40.390.10">
    <property type="entry name" value="Collagenase (Catalytic Domain)"/>
    <property type="match status" value="1"/>
</dbReference>
<evidence type="ECO:0000259" key="9">
    <source>
        <dbReference type="Pfam" id="PF05649"/>
    </source>
</evidence>
<feature type="signal peptide" evidence="7">
    <location>
        <begin position="1"/>
        <end position="21"/>
    </location>
</feature>
<dbReference type="PANTHER" id="PTHR11733:SF232">
    <property type="entry name" value="NEPRILYSIN METALLOPEPTIDASE FAMILY"/>
    <property type="match status" value="1"/>
</dbReference>
<gene>
    <name evidence="10" type="ORF">FNZ56_05430</name>
</gene>
<dbReference type="GO" id="GO:0004222">
    <property type="term" value="F:metalloendopeptidase activity"/>
    <property type="evidence" value="ECO:0007669"/>
    <property type="project" value="InterPro"/>
</dbReference>
<dbReference type="PRINTS" id="PR00786">
    <property type="entry name" value="NEPRILYSIN"/>
</dbReference>
<evidence type="ECO:0000313" key="10">
    <source>
        <dbReference type="EMBL" id="QDQ73350.1"/>
    </source>
</evidence>
<dbReference type="InterPro" id="IPR042089">
    <property type="entry name" value="Peptidase_M13_dom_2"/>
</dbReference>
<dbReference type="InterPro" id="IPR018497">
    <property type="entry name" value="Peptidase_M13_C"/>
</dbReference>
<feature type="chain" id="PRO_5021862460" evidence="7">
    <location>
        <begin position="22"/>
        <end position="672"/>
    </location>
</feature>
<dbReference type="CDD" id="cd08662">
    <property type="entry name" value="M13"/>
    <property type="match status" value="1"/>
</dbReference>
<dbReference type="Proteomes" id="UP000315891">
    <property type="component" value="Chromosome"/>
</dbReference>
<dbReference type="EMBL" id="CP041742">
    <property type="protein sequence ID" value="QDQ73350.1"/>
    <property type="molecule type" value="Genomic_DNA"/>
</dbReference>
<organism evidence="10 11">
    <name type="scientific">Pseudoluteimonas lycopersici</name>
    <dbReference type="NCBI Taxonomy" id="1324796"/>
    <lineage>
        <taxon>Bacteria</taxon>
        <taxon>Pseudomonadati</taxon>
        <taxon>Pseudomonadota</taxon>
        <taxon>Gammaproteobacteria</taxon>
        <taxon>Lysobacterales</taxon>
        <taxon>Lysobacteraceae</taxon>
        <taxon>Pseudoluteimonas</taxon>
    </lineage>
</organism>
<dbReference type="AlphaFoldDB" id="A0A516V486"/>
<evidence type="ECO:0000256" key="6">
    <source>
        <dbReference type="ARBA" id="ARBA00023049"/>
    </source>
</evidence>
<dbReference type="GO" id="GO:0016485">
    <property type="term" value="P:protein processing"/>
    <property type="evidence" value="ECO:0007669"/>
    <property type="project" value="TreeGrafter"/>
</dbReference>
<protein>
    <submittedName>
        <fullName evidence="10">M13 family metallopeptidase</fullName>
    </submittedName>
</protein>
<dbReference type="GO" id="GO:0005886">
    <property type="term" value="C:plasma membrane"/>
    <property type="evidence" value="ECO:0007669"/>
    <property type="project" value="TreeGrafter"/>
</dbReference>